<evidence type="ECO:0000259" key="2">
    <source>
        <dbReference type="PROSITE" id="PS51471"/>
    </source>
</evidence>
<dbReference type="InterPro" id="IPR005123">
    <property type="entry name" value="Oxoglu/Fe-dep_dioxygenase_dom"/>
</dbReference>
<comment type="caution">
    <text evidence="3">The sequence shown here is derived from an EMBL/GenBank/DDBJ whole genome shotgun (WGS) entry which is preliminary data.</text>
</comment>
<keyword evidence="4" id="KW-1185">Reference proteome</keyword>
<evidence type="ECO:0000313" key="3">
    <source>
        <dbReference type="EMBL" id="KAK8086019.1"/>
    </source>
</evidence>
<proteinExistence type="inferred from homology"/>
<dbReference type="EMBL" id="JAQQWL010000002">
    <property type="protein sequence ID" value="KAK8086019.1"/>
    <property type="molecule type" value="Genomic_DNA"/>
</dbReference>
<organism evidence="3 4">
    <name type="scientific">Apiospora phragmitis</name>
    <dbReference type="NCBI Taxonomy" id="2905665"/>
    <lineage>
        <taxon>Eukaryota</taxon>
        <taxon>Fungi</taxon>
        <taxon>Dikarya</taxon>
        <taxon>Ascomycota</taxon>
        <taxon>Pezizomycotina</taxon>
        <taxon>Sordariomycetes</taxon>
        <taxon>Xylariomycetidae</taxon>
        <taxon>Amphisphaeriales</taxon>
        <taxon>Apiosporaceae</taxon>
        <taxon>Apiospora</taxon>
    </lineage>
</organism>
<keyword evidence="1" id="KW-0479">Metal-binding</keyword>
<comment type="similarity">
    <text evidence="1">Belongs to the iron/ascorbate-dependent oxidoreductase family.</text>
</comment>
<keyword evidence="1" id="KW-0560">Oxidoreductase</keyword>
<keyword evidence="1" id="KW-0408">Iron</keyword>
<feature type="domain" description="Fe2OG dioxygenase" evidence="2">
    <location>
        <begin position="310"/>
        <end position="402"/>
    </location>
</feature>
<dbReference type="Proteomes" id="UP001480595">
    <property type="component" value="Unassembled WGS sequence"/>
</dbReference>
<dbReference type="RefSeq" id="XP_066720543.1">
    <property type="nucleotide sequence ID" value="XM_066852402.1"/>
</dbReference>
<accession>A0ABR1WR66</accession>
<dbReference type="Gene3D" id="3.60.130.30">
    <property type="match status" value="1"/>
</dbReference>
<evidence type="ECO:0000313" key="4">
    <source>
        <dbReference type="Proteomes" id="UP001480595"/>
    </source>
</evidence>
<reference evidence="3 4" key="1">
    <citation type="submission" date="2023-01" db="EMBL/GenBank/DDBJ databases">
        <title>Analysis of 21 Apiospora genomes using comparative genomics revels a genus with tremendous synthesis potential of carbohydrate active enzymes and secondary metabolites.</title>
        <authorList>
            <person name="Sorensen T."/>
        </authorList>
    </citation>
    <scope>NUCLEOTIDE SEQUENCE [LARGE SCALE GENOMIC DNA]</scope>
    <source>
        <strain evidence="3 4">CBS 135458</strain>
    </source>
</reference>
<dbReference type="GeneID" id="92085465"/>
<sequence length="404" mass="45950">MAQSAILGNIRNLLAKIPTTDIRQLAKDASTDHNFSILRDNSQEIVVEFSVASKTRYMDTGQRLRELFSEAPMTTEVQQLLMARIIKENGDYPPWAKHQMGFEMEVNPRKFRKDLENLRTEAQERFWLYSSRSERDALRHTTGHYDDWIKNLVTVIKGNWRKNWDNGRPDQDLFRHYPRDKIAAGQVWELVDADVLVVVDAKRRVILANVEAAAQLLFGPDIVRELNRTVGMATLAELPNAKMAVAHYGCWSKEEGDPRGNHVFTSADCFFGGTRANHLPRKVFPWFCKSVLNKVSEVIRLLVEPLDPVFYETCRTVCKALDADDHIKTTDDEHRDTSDIRGGLTGLFTLGQYTGGNLCLPQLGIKVPYAPGACTVLRGDRMDHFVADYTGPRYNFVGTHHESV</sequence>
<name>A0ABR1WR66_9PEZI</name>
<protein>
    <recommendedName>
        <fullName evidence="2">Fe2OG dioxygenase domain-containing protein</fullName>
    </recommendedName>
</protein>
<gene>
    <name evidence="3" type="ORF">PG994_000993</name>
</gene>
<evidence type="ECO:0000256" key="1">
    <source>
        <dbReference type="RuleBase" id="RU003682"/>
    </source>
</evidence>
<dbReference type="PROSITE" id="PS51471">
    <property type="entry name" value="FE2OG_OXY"/>
    <property type="match status" value="1"/>
</dbReference>